<feature type="region of interest" description="Disordered" evidence="1">
    <location>
        <begin position="206"/>
        <end position="230"/>
    </location>
</feature>
<evidence type="ECO:0000256" key="1">
    <source>
        <dbReference type="SAM" id="MobiDB-lite"/>
    </source>
</evidence>
<reference evidence="2 3" key="1">
    <citation type="journal article" date="2023" name="BMC Biol.">
        <title>The compact genome of the sponge Oopsacas minuta (Hexactinellida) is lacking key metazoan core genes.</title>
        <authorList>
            <person name="Santini S."/>
            <person name="Schenkelaars Q."/>
            <person name="Jourda C."/>
            <person name="Duchesne M."/>
            <person name="Belahbib H."/>
            <person name="Rocher C."/>
            <person name="Selva M."/>
            <person name="Riesgo A."/>
            <person name="Vervoort M."/>
            <person name="Leys S.P."/>
            <person name="Kodjabachian L."/>
            <person name="Le Bivic A."/>
            <person name="Borchiellini C."/>
            <person name="Claverie J.M."/>
            <person name="Renard E."/>
        </authorList>
    </citation>
    <scope>NUCLEOTIDE SEQUENCE [LARGE SCALE GENOMIC DNA]</scope>
    <source>
        <strain evidence="2">SPO-2</strain>
    </source>
</reference>
<gene>
    <name evidence="2" type="ORF">LOD99_13178</name>
</gene>
<evidence type="ECO:0000313" key="2">
    <source>
        <dbReference type="EMBL" id="KAI6645920.1"/>
    </source>
</evidence>
<feature type="region of interest" description="Disordered" evidence="1">
    <location>
        <begin position="378"/>
        <end position="403"/>
    </location>
</feature>
<dbReference type="Proteomes" id="UP001165289">
    <property type="component" value="Unassembled WGS sequence"/>
</dbReference>
<proteinExistence type="predicted"/>
<dbReference type="Gene3D" id="6.10.280.150">
    <property type="match status" value="1"/>
</dbReference>
<organism evidence="2 3">
    <name type="scientific">Oopsacas minuta</name>
    <dbReference type="NCBI Taxonomy" id="111878"/>
    <lineage>
        <taxon>Eukaryota</taxon>
        <taxon>Metazoa</taxon>
        <taxon>Porifera</taxon>
        <taxon>Hexactinellida</taxon>
        <taxon>Hexasterophora</taxon>
        <taxon>Lyssacinosida</taxon>
        <taxon>Leucopsacidae</taxon>
        <taxon>Oopsacas</taxon>
    </lineage>
</organism>
<evidence type="ECO:0000313" key="3">
    <source>
        <dbReference type="Proteomes" id="UP001165289"/>
    </source>
</evidence>
<sequence>MPVFNQIEPVYVSKEGVSDSLEQNAGHTLSKIILQLSNLSLIGSQLMESLLGEITNLNKRYYNIKNRIDTMNIKIDKLNPQSEHISPPTDDINIKRKSYQYKPVLLRNTLPPTLTDQYNRCENPPPFQQLFGQITSSESSERFKFYSNTDYFKESWYEKKKQDKIRKRILKNKLLRLQTTEIVNVFEQDDKFYPIPLHPMKPRVTTRKQLQTPPVTEPQIEEQSISQSDNDEISQYTSYQHDNVGSFDTYSRQDSFNYSEFDETSLHSKQQGSFYRDDSSVIYEVFESADLISTNSSDRLDKLSLGDTAVLMGQGNLNRSIEPNLSQTDSIDDYSETRSEIMEKRIIPVLERHDTNRRGSVVKDLLRSLVSERRRYITNESTSYSSQYSDESSTEYSESDGDD</sequence>
<accession>A0AAV7JB76</accession>
<feature type="compositionally biased region" description="Polar residues" evidence="1">
    <location>
        <begin position="221"/>
        <end position="230"/>
    </location>
</feature>
<dbReference type="AlphaFoldDB" id="A0AAV7JB76"/>
<keyword evidence="3" id="KW-1185">Reference proteome</keyword>
<dbReference type="EMBL" id="JAKMXF010000365">
    <property type="protein sequence ID" value="KAI6645920.1"/>
    <property type="molecule type" value="Genomic_DNA"/>
</dbReference>
<feature type="compositionally biased region" description="Low complexity" evidence="1">
    <location>
        <begin position="380"/>
        <end position="396"/>
    </location>
</feature>
<evidence type="ECO:0008006" key="4">
    <source>
        <dbReference type="Google" id="ProtNLM"/>
    </source>
</evidence>
<protein>
    <recommendedName>
        <fullName evidence="4">Wiskott-Aldrich syndrome protein family member</fullName>
    </recommendedName>
</protein>
<dbReference type="Gene3D" id="1.20.5.340">
    <property type="match status" value="1"/>
</dbReference>
<comment type="caution">
    <text evidence="2">The sequence shown here is derived from an EMBL/GenBank/DDBJ whole genome shotgun (WGS) entry which is preliminary data.</text>
</comment>
<name>A0AAV7JB76_9METZ</name>